<dbReference type="AlphaFoldDB" id="E0RY54"/>
<dbReference type="RefSeq" id="WP_013281662.1">
    <property type="nucleotide sequence ID" value="NC_014387.1"/>
</dbReference>
<name>E0RY54_BUTPB</name>
<evidence type="ECO:0000313" key="2">
    <source>
        <dbReference type="Proteomes" id="UP000001299"/>
    </source>
</evidence>
<proteinExistence type="predicted"/>
<protein>
    <recommendedName>
        <fullName evidence="3">DUF4364 domain-containing protein</fullName>
    </recommendedName>
</protein>
<dbReference type="InterPro" id="IPR036388">
    <property type="entry name" value="WH-like_DNA-bd_sf"/>
</dbReference>
<reference evidence="1 2" key="1">
    <citation type="journal article" date="2010" name="PLoS ONE">
        <title>The glycobiome of the rumen bacterium Butyrivibrio proteoclasticus B316(T) highlights adaptation to a polysaccharide-rich environment.</title>
        <authorList>
            <person name="Kelly W.J."/>
            <person name="Leahy S.C."/>
            <person name="Altermann E."/>
            <person name="Yeoman C.J."/>
            <person name="Dunne J.C."/>
            <person name="Kong Z."/>
            <person name="Pacheco D.M."/>
            <person name="Li D."/>
            <person name="Noel S.J."/>
            <person name="Moon C.D."/>
            <person name="Cookson A.L."/>
            <person name="Attwood G.T."/>
        </authorList>
    </citation>
    <scope>NUCLEOTIDE SEQUENCE [LARGE SCALE GENOMIC DNA]</scope>
    <source>
        <strain evidence="2">ATCC 51982 / DSM 14932 / B316</strain>
    </source>
</reference>
<evidence type="ECO:0008006" key="3">
    <source>
        <dbReference type="Google" id="ProtNLM"/>
    </source>
</evidence>
<dbReference type="HOGENOM" id="CLU_103675_1_0_9"/>
<dbReference type="Gene3D" id="1.10.10.10">
    <property type="entry name" value="Winged helix-like DNA-binding domain superfamily/Winged helix DNA-binding domain"/>
    <property type="match status" value="1"/>
</dbReference>
<sequence length="173" mass="20333">MSSQYLTLYKMIVLYMLRRCEVPLSKSQIYDFILEKEYTTFLTLQEVFSELASSELVIEKTVANRTFLEITKEGDETLNYFGNRINPSIRQQIDEYLRDNSMKLRNETAIQGDYHKTAENEYTVRLVAKENGQNLVDISLPVPTEEIAQSICDKWQEKNADIYQYLINQLMMD</sequence>
<dbReference type="EMBL" id="CP001810">
    <property type="protein sequence ID" value="ADL35009.1"/>
    <property type="molecule type" value="Genomic_DNA"/>
</dbReference>
<dbReference type="InterPro" id="IPR025374">
    <property type="entry name" value="DUF4364"/>
</dbReference>
<organism evidence="1 2">
    <name type="scientific">Butyrivibrio proteoclasticus (strain ATCC 51982 / DSM 14932 / B316)</name>
    <name type="common">Clostridium proteoclasticum</name>
    <dbReference type="NCBI Taxonomy" id="515622"/>
    <lineage>
        <taxon>Bacteria</taxon>
        <taxon>Bacillati</taxon>
        <taxon>Bacillota</taxon>
        <taxon>Clostridia</taxon>
        <taxon>Lachnospirales</taxon>
        <taxon>Lachnospiraceae</taxon>
        <taxon>Butyrivibrio</taxon>
    </lineage>
</organism>
<dbReference type="KEGG" id="bpb:bpr_I2276"/>
<dbReference type="STRING" id="515622.bpr_I2276"/>
<dbReference type="Pfam" id="PF14277">
    <property type="entry name" value="DUF4364"/>
    <property type="match status" value="1"/>
</dbReference>
<accession>E0RY54</accession>
<gene>
    <name evidence="1" type="ordered locus">bpr_I2276</name>
</gene>
<dbReference type="eggNOG" id="COG3432">
    <property type="taxonomic scope" value="Bacteria"/>
</dbReference>
<keyword evidence="2" id="KW-1185">Reference proteome</keyword>
<dbReference type="Proteomes" id="UP000001299">
    <property type="component" value="Chromosome 1"/>
</dbReference>
<evidence type="ECO:0000313" key="1">
    <source>
        <dbReference type="EMBL" id="ADL35009.1"/>
    </source>
</evidence>